<reference evidence="3" key="1">
    <citation type="submission" date="2021-02" db="EMBL/GenBank/DDBJ databases">
        <authorList>
            <person name="Dougan E. K."/>
            <person name="Rhodes N."/>
            <person name="Thang M."/>
            <person name="Chan C."/>
        </authorList>
    </citation>
    <scope>NUCLEOTIDE SEQUENCE</scope>
</reference>
<organism evidence="3 4">
    <name type="scientific">Symbiodinium necroappetens</name>
    <dbReference type="NCBI Taxonomy" id="1628268"/>
    <lineage>
        <taxon>Eukaryota</taxon>
        <taxon>Sar</taxon>
        <taxon>Alveolata</taxon>
        <taxon>Dinophyceae</taxon>
        <taxon>Suessiales</taxon>
        <taxon>Symbiodiniaceae</taxon>
        <taxon>Symbiodinium</taxon>
    </lineage>
</organism>
<feature type="domain" description="EF-hand" evidence="2">
    <location>
        <begin position="28"/>
        <end position="63"/>
    </location>
</feature>
<sequence length="277" mass="31104">MAEPAAKKAKVEKKTFEEQRKAVAEEKGREELLDGLFEAWDYDGSGTLTLEEILPFYMKSSQKHDVLEPQVRSGFEKFCSSQGIDPAKGLDKAVFKKWLSKLSEEQLAAHYVRHVQGWTDDPYKMNMNLAVIKDFRGKSIKEILDSPVHAIRGLSGENGEATLEKLGIKTVRELAGWRVFLLARAIVTMAPTENTDEDDKDASGPSAKMNIRNMLDAEYETAPLKQVLDLPVSALSILPPEGVEVLASINIRTIKHLGTRKYFHWANAILELEQYEA</sequence>
<dbReference type="EMBL" id="CAJNJA010017235">
    <property type="protein sequence ID" value="CAE7397184.1"/>
    <property type="molecule type" value="Genomic_DNA"/>
</dbReference>
<keyword evidence="1" id="KW-0106">Calcium</keyword>
<evidence type="ECO:0000313" key="4">
    <source>
        <dbReference type="Proteomes" id="UP000601435"/>
    </source>
</evidence>
<dbReference type="Proteomes" id="UP000601435">
    <property type="component" value="Unassembled WGS sequence"/>
</dbReference>
<evidence type="ECO:0000313" key="3">
    <source>
        <dbReference type="EMBL" id="CAE7397184.1"/>
    </source>
</evidence>
<name>A0A812QPE3_9DINO</name>
<dbReference type="PROSITE" id="PS00018">
    <property type="entry name" value="EF_HAND_1"/>
    <property type="match status" value="1"/>
</dbReference>
<accession>A0A812QPE3</accession>
<dbReference type="PROSITE" id="PS50222">
    <property type="entry name" value="EF_HAND_2"/>
    <property type="match status" value="1"/>
</dbReference>
<protein>
    <recommendedName>
        <fullName evidence="2">EF-hand domain-containing protein</fullName>
    </recommendedName>
</protein>
<gene>
    <name evidence="3" type="ORF">SNEC2469_LOCUS10842</name>
</gene>
<dbReference type="AlphaFoldDB" id="A0A812QPE3"/>
<dbReference type="InterPro" id="IPR018247">
    <property type="entry name" value="EF_Hand_1_Ca_BS"/>
</dbReference>
<evidence type="ECO:0000256" key="1">
    <source>
        <dbReference type="ARBA" id="ARBA00022837"/>
    </source>
</evidence>
<dbReference type="Gene3D" id="1.10.238.10">
    <property type="entry name" value="EF-hand"/>
    <property type="match status" value="1"/>
</dbReference>
<dbReference type="InterPro" id="IPR002048">
    <property type="entry name" value="EF_hand_dom"/>
</dbReference>
<dbReference type="InterPro" id="IPR011992">
    <property type="entry name" value="EF-hand-dom_pair"/>
</dbReference>
<dbReference type="GO" id="GO:0005509">
    <property type="term" value="F:calcium ion binding"/>
    <property type="evidence" value="ECO:0007669"/>
    <property type="project" value="InterPro"/>
</dbReference>
<evidence type="ECO:0000259" key="2">
    <source>
        <dbReference type="PROSITE" id="PS50222"/>
    </source>
</evidence>
<keyword evidence="4" id="KW-1185">Reference proteome</keyword>
<proteinExistence type="predicted"/>
<dbReference type="OrthoDB" id="420697at2759"/>
<comment type="caution">
    <text evidence="3">The sequence shown here is derived from an EMBL/GenBank/DDBJ whole genome shotgun (WGS) entry which is preliminary data.</text>
</comment>
<dbReference type="SUPFAM" id="SSF47473">
    <property type="entry name" value="EF-hand"/>
    <property type="match status" value="1"/>
</dbReference>